<dbReference type="EMBL" id="QGKX02001521">
    <property type="protein sequence ID" value="KAF3513531.1"/>
    <property type="molecule type" value="Genomic_DNA"/>
</dbReference>
<feature type="compositionally biased region" description="Polar residues" evidence="1">
    <location>
        <begin position="78"/>
        <end position="105"/>
    </location>
</feature>
<feature type="compositionally biased region" description="Basic and acidic residues" evidence="1">
    <location>
        <begin position="30"/>
        <end position="42"/>
    </location>
</feature>
<comment type="caution">
    <text evidence="2">The sequence shown here is derived from an EMBL/GenBank/DDBJ whole genome shotgun (WGS) entry which is preliminary data.</text>
</comment>
<dbReference type="AlphaFoldDB" id="A0A8S9PHB4"/>
<feature type="compositionally biased region" description="Basic and acidic residues" evidence="1">
    <location>
        <begin position="106"/>
        <end position="122"/>
    </location>
</feature>
<feature type="compositionally biased region" description="Basic and acidic residues" evidence="1">
    <location>
        <begin position="68"/>
        <end position="77"/>
    </location>
</feature>
<accession>A0A8S9PHB4</accession>
<gene>
    <name evidence="2" type="ORF">F2Q69_00009803</name>
</gene>
<evidence type="ECO:0000313" key="3">
    <source>
        <dbReference type="Proteomes" id="UP000712600"/>
    </source>
</evidence>
<protein>
    <submittedName>
        <fullName evidence="2">Uncharacterized protein</fullName>
    </submittedName>
</protein>
<sequence length="138" mass="15664">MKNVSPDPVDFGHSRCTRLKKIANKPFKPLSREDHQRKDTLARPRIAAYLLGENETGELPQTLNQAQGDRDHHETRMQSRGSTRAATGTNKPRASTPRESNSSHAPTDENHKQDRPRPRNREPCAVTLRSRNPRSVKI</sequence>
<proteinExistence type="predicted"/>
<evidence type="ECO:0000256" key="1">
    <source>
        <dbReference type="SAM" id="MobiDB-lite"/>
    </source>
</evidence>
<organism evidence="2 3">
    <name type="scientific">Brassica cretica</name>
    <name type="common">Mustard</name>
    <dbReference type="NCBI Taxonomy" id="69181"/>
    <lineage>
        <taxon>Eukaryota</taxon>
        <taxon>Viridiplantae</taxon>
        <taxon>Streptophyta</taxon>
        <taxon>Embryophyta</taxon>
        <taxon>Tracheophyta</taxon>
        <taxon>Spermatophyta</taxon>
        <taxon>Magnoliopsida</taxon>
        <taxon>eudicotyledons</taxon>
        <taxon>Gunneridae</taxon>
        <taxon>Pentapetalae</taxon>
        <taxon>rosids</taxon>
        <taxon>malvids</taxon>
        <taxon>Brassicales</taxon>
        <taxon>Brassicaceae</taxon>
        <taxon>Brassiceae</taxon>
        <taxon>Brassica</taxon>
    </lineage>
</organism>
<reference evidence="2" key="1">
    <citation type="submission" date="2019-12" db="EMBL/GenBank/DDBJ databases">
        <title>Genome sequencing and annotation of Brassica cretica.</title>
        <authorList>
            <person name="Studholme D.J."/>
            <person name="Sarris P."/>
        </authorList>
    </citation>
    <scope>NUCLEOTIDE SEQUENCE</scope>
    <source>
        <strain evidence="2">PFS-109/04</strain>
        <tissue evidence="2">Leaf</tissue>
    </source>
</reference>
<dbReference type="Proteomes" id="UP000712600">
    <property type="component" value="Unassembled WGS sequence"/>
</dbReference>
<name>A0A8S9PHB4_BRACR</name>
<feature type="region of interest" description="Disordered" evidence="1">
    <location>
        <begin position="20"/>
        <end position="138"/>
    </location>
</feature>
<evidence type="ECO:0000313" key="2">
    <source>
        <dbReference type="EMBL" id="KAF3513531.1"/>
    </source>
</evidence>